<dbReference type="Pfam" id="PF03441">
    <property type="entry name" value="FAD_binding_7"/>
    <property type="match status" value="1"/>
</dbReference>
<dbReference type="PROSITE" id="PS00691">
    <property type="entry name" value="DNA_PHOTOLYASES_1_2"/>
    <property type="match status" value="1"/>
</dbReference>
<comment type="cofactor">
    <cofactor evidence="8">
        <name>FAD</name>
        <dbReference type="ChEBI" id="CHEBI:57692"/>
    </cofactor>
    <text evidence="8">Binds 1 FAD per subunit.</text>
</comment>
<evidence type="ECO:0000256" key="2">
    <source>
        <dbReference type="ARBA" id="ARBA00013149"/>
    </source>
</evidence>
<dbReference type="Gene3D" id="3.40.50.620">
    <property type="entry name" value="HUPs"/>
    <property type="match status" value="1"/>
</dbReference>
<evidence type="ECO:0000256" key="9">
    <source>
        <dbReference type="RuleBase" id="RU004182"/>
    </source>
</evidence>
<accession>A0A0H4IZT6</accession>
<dbReference type="AlphaFoldDB" id="A0A0H4IZT6"/>
<dbReference type="InterPro" id="IPR018394">
    <property type="entry name" value="DNA_photolyase_1_CS_C"/>
</dbReference>
<feature type="binding site" evidence="8">
    <location>
        <begin position="281"/>
        <end position="288"/>
    </location>
    <ligand>
        <name>FAD</name>
        <dbReference type="ChEBI" id="CHEBI:57692"/>
    </ligand>
</feature>
<dbReference type="EMBL" id="CP011002">
    <property type="protein sequence ID" value="AKO66491.1"/>
    <property type="molecule type" value="Genomic_DNA"/>
</dbReference>
<dbReference type="SUPFAM" id="SSF52425">
    <property type="entry name" value="Cryptochrome/photolyase, N-terminal domain"/>
    <property type="match status" value="1"/>
</dbReference>
<evidence type="ECO:0000256" key="7">
    <source>
        <dbReference type="ARBA" id="ARBA00033999"/>
    </source>
</evidence>
<name>A0A0H4IZT6_9PROT</name>
<dbReference type="GO" id="GO:0003904">
    <property type="term" value="F:deoxyribodipyrimidine photo-lyase activity"/>
    <property type="evidence" value="ECO:0007669"/>
    <property type="project" value="UniProtKB-EC"/>
</dbReference>
<keyword evidence="5 8" id="KW-0274">FAD</keyword>
<dbReference type="InterPro" id="IPR006050">
    <property type="entry name" value="DNA_photolyase_N"/>
</dbReference>
<comment type="similarity">
    <text evidence="9">Belongs to the DNA photolyase family.</text>
</comment>
<dbReference type="InterPro" id="IPR036155">
    <property type="entry name" value="Crypto/Photolyase_N_sf"/>
</dbReference>
<keyword evidence="6 9" id="KW-0157">Chromophore</keyword>
<evidence type="ECO:0000256" key="1">
    <source>
        <dbReference type="ARBA" id="ARBA00001932"/>
    </source>
</evidence>
<comment type="catalytic activity">
    <reaction evidence="7">
        <text>cyclobutadipyrimidine (in DNA) = 2 pyrimidine residues (in DNA).</text>
        <dbReference type="EC" id="4.1.99.3"/>
    </reaction>
</comment>
<feature type="binding site" evidence="8">
    <location>
        <begin position="379"/>
        <end position="381"/>
    </location>
    <ligand>
        <name>FAD</name>
        <dbReference type="ChEBI" id="CHEBI:57692"/>
    </ligand>
</feature>
<dbReference type="Gene3D" id="1.25.40.80">
    <property type="match status" value="1"/>
</dbReference>
<protein>
    <recommendedName>
        <fullName evidence="3">Deoxyribodipyrimidine photo-lyase</fullName>
        <ecNumber evidence="2">4.1.99.3</ecNumber>
    </recommendedName>
</protein>
<dbReference type="GO" id="GO:0009416">
    <property type="term" value="P:response to light stimulus"/>
    <property type="evidence" value="ECO:0007669"/>
    <property type="project" value="TreeGrafter"/>
</dbReference>
<sequence length="478" mass="55917">MSHTIVNKSFSKSLVWLRRDLRLHDNTALHEAASQSNSTSICFVFDTNILSKLKNKNDQRVDFIYQILQDIKQTLKKYGSDIWILFGDPVHEIPKLAESINAEAVFVNRDYEKYGVNRDHDVQNKLSGLNKTFHSFKDQVLFEADEIVTKNNTHYSVFSPYRNNHLEKLLTSGSGENLYQLDDINFEKFTIEKTLTLDDIGFDSSNISSFQIATTHQDIQKQINEFKGRLEDYDQTRNFPAIKGVSYLSVHNRFGTISIREIANICLQNYSTPGSKSWLNELIWRDFYFQIIVNFSHVQDGHSFKQQYDNLQYENNESFFESWKQGMTGFPIVDAAMRQLNTTGYMHNRLRMIVASFLTKDLLIDWRWGEEYFKEKLIDYDFSANNGGWQWAASVGCDAQPWFRIFNPLLQSQKFDSDGKFIKKYVPELSEFDKKNIHEPHAKFTPKDYPKPIIDHATQRPKALKMFEHVNNVVKKQH</sequence>
<comment type="cofactor">
    <cofactor evidence="1">
        <name>(6R)-5,10-methylene-5,6,7,8-tetrahydrofolate</name>
        <dbReference type="ChEBI" id="CHEBI:15636"/>
    </cofactor>
</comment>
<dbReference type="InterPro" id="IPR036134">
    <property type="entry name" value="Crypto/Photolyase_FAD-like_sf"/>
</dbReference>
<evidence type="ECO:0000259" key="10">
    <source>
        <dbReference type="PROSITE" id="PS51645"/>
    </source>
</evidence>
<evidence type="ECO:0000313" key="11">
    <source>
        <dbReference type="EMBL" id="AKO66491.1"/>
    </source>
</evidence>
<organism evidence="11 12">
    <name type="scientific">Methylophilales bacterium MBRS-H7</name>
    <dbReference type="NCBI Taxonomy" id="1623450"/>
    <lineage>
        <taxon>Bacteria</taxon>
        <taxon>Pseudomonadati</taxon>
        <taxon>Pseudomonadota</taxon>
        <taxon>Betaproteobacteria</taxon>
        <taxon>Nitrosomonadales</taxon>
        <taxon>OM43 clade</taxon>
    </lineage>
</organism>
<dbReference type="Pfam" id="PF00875">
    <property type="entry name" value="DNA_photolyase"/>
    <property type="match status" value="1"/>
</dbReference>
<evidence type="ECO:0000313" key="12">
    <source>
        <dbReference type="Proteomes" id="UP000066549"/>
    </source>
</evidence>
<dbReference type="InterPro" id="IPR002081">
    <property type="entry name" value="Cryptochrome/DNA_photolyase_1"/>
</dbReference>
<evidence type="ECO:0000256" key="4">
    <source>
        <dbReference type="ARBA" id="ARBA00022630"/>
    </source>
</evidence>
<dbReference type="PROSITE" id="PS51645">
    <property type="entry name" value="PHR_CRY_ALPHA_BETA"/>
    <property type="match status" value="1"/>
</dbReference>
<evidence type="ECO:0000256" key="3">
    <source>
        <dbReference type="ARBA" id="ARBA00014046"/>
    </source>
</evidence>
<keyword evidence="4 8" id="KW-0285">Flavoprotein</keyword>
<feature type="domain" description="Photolyase/cryptochrome alpha/beta" evidence="10">
    <location>
        <begin position="11"/>
        <end position="141"/>
    </location>
</feature>
<feature type="binding site" evidence="8">
    <location>
        <position position="278"/>
    </location>
    <ligand>
        <name>FAD</name>
        <dbReference type="ChEBI" id="CHEBI:57692"/>
    </ligand>
</feature>
<evidence type="ECO:0000256" key="6">
    <source>
        <dbReference type="ARBA" id="ARBA00022991"/>
    </source>
</evidence>
<dbReference type="InterPro" id="IPR005101">
    <property type="entry name" value="Cryptochr/Photolyase_FAD-bd"/>
</dbReference>
<dbReference type="GO" id="GO:0003677">
    <property type="term" value="F:DNA binding"/>
    <property type="evidence" value="ECO:0007669"/>
    <property type="project" value="TreeGrafter"/>
</dbReference>
<evidence type="ECO:0000256" key="5">
    <source>
        <dbReference type="ARBA" id="ARBA00022827"/>
    </source>
</evidence>
<dbReference type="Gene3D" id="1.10.579.10">
    <property type="entry name" value="DNA Cyclobutane Dipyrimidine Photolyase, subunit A, domain 3"/>
    <property type="match status" value="1"/>
</dbReference>
<dbReference type="FunFam" id="1.10.579.10:FF:000003">
    <property type="entry name" value="Deoxyribodipyrimidine photo-lyase"/>
    <property type="match status" value="1"/>
</dbReference>
<dbReference type="EC" id="4.1.99.3" evidence="2"/>
<dbReference type="GO" id="GO:0071949">
    <property type="term" value="F:FAD binding"/>
    <property type="evidence" value="ECO:0007669"/>
    <property type="project" value="TreeGrafter"/>
</dbReference>
<dbReference type="PROSITE" id="PS00394">
    <property type="entry name" value="DNA_PHOTOLYASES_1_1"/>
    <property type="match status" value="1"/>
</dbReference>
<keyword evidence="12" id="KW-1185">Reference proteome</keyword>
<dbReference type="PANTHER" id="PTHR11455">
    <property type="entry name" value="CRYPTOCHROME"/>
    <property type="match status" value="1"/>
</dbReference>
<evidence type="ECO:0000256" key="8">
    <source>
        <dbReference type="PIRSR" id="PIRSR602081-1"/>
    </source>
</evidence>
<proteinExistence type="inferred from homology"/>
<dbReference type="InterPro" id="IPR014729">
    <property type="entry name" value="Rossmann-like_a/b/a_fold"/>
</dbReference>
<dbReference type="SUPFAM" id="SSF48173">
    <property type="entry name" value="Cryptochrome/photolyase FAD-binding domain"/>
    <property type="match status" value="1"/>
</dbReference>
<dbReference type="Proteomes" id="UP000066549">
    <property type="component" value="Chromosome"/>
</dbReference>
<reference evidence="11 12" key="1">
    <citation type="submission" date="2015-03" db="EMBL/GenBank/DDBJ databases">
        <title>Comparative analysis of the OM43 clade including a novel species from Red Sea uncovers genomic and metabolic diversity among marine methylotrophs.</title>
        <authorList>
            <person name="Jimenez-Infante F."/>
            <person name="Ngugi D.K."/>
            <person name="Vinu M."/>
            <person name="Alam I."/>
            <person name="Kamau A."/>
            <person name="Blom J."/>
            <person name="Bajic V.B."/>
            <person name="Stingl U."/>
        </authorList>
    </citation>
    <scope>NUCLEOTIDE SEQUENCE [LARGE SCALE GENOMIC DNA]</scope>
    <source>
        <strain evidence="11 12">MBRSH7</strain>
    </source>
</reference>
<dbReference type="OrthoDB" id="9772484at2"/>
<dbReference type="PRINTS" id="PR00147">
    <property type="entry name" value="DNAPHOTLYASE"/>
</dbReference>
<feature type="binding site" evidence="8">
    <location>
        <position position="233"/>
    </location>
    <ligand>
        <name>FAD</name>
        <dbReference type="ChEBI" id="CHEBI:57692"/>
    </ligand>
</feature>
<gene>
    <name evidence="11" type="ORF">VI33_05135</name>
</gene>
<dbReference type="GO" id="GO:0000719">
    <property type="term" value="P:photoreactive repair"/>
    <property type="evidence" value="ECO:0007669"/>
    <property type="project" value="UniProtKB-ARBA"/>
</dbReference>
<dbReference type="PATRIC" id="fig|1623450.3.peg.1021"/>
<dbReference type="PANTHER" id="PTHR11455:SF9">
    <property type="entry name" value="CRYPTOCHROME CIRCADIAN CLOCK 5 ISOFORM X1"/>
    <property type="match status" value="1"/>
</dbReference>
<keyword evidence="11" id="KW-0456">Lyase</keyword>